<dbReference type="HAMAP" id="MF_01416">
    <property type="entry name" value="ATP_synth_delta_bact"/>
    <property type="match status" value="1"/>
</dbReference>
<evidence type="ECO:0000256" key="4">
    <source>
        <dbReference type="ARBA" id="ARBA00023065"/>
    </source>
</evidence>
<accession>A0A0V9UE95</accession>
<reference evidence="9 10" key="2">
    <citation type="journal article" date="2016" name="Genome Announc.">
        <title>Draft Genome Sequence of a Versatile Hydrocarbon-Degrading Bacterium, Rhodococcus pyridinivorans Strain KG-16, Collected from Oil Fields in India.</title>
        <authorList>
            <person name="Aggarwal R.K."/>
            <person name="Dawar C."/>
            <person name="Phanindranath R."/>
            <person name="Mutnuri L."/>
            <person name="Dayal A.M."/>
        </authorList>
    </citation>
    <scope>NUCLEOTIDE SEQUENCE [LARGE SCALE GENOMIC DNA]</scope>
    <source>
        <strain evidence="9 10">KG-16</strain>
    </source>
</reference>
<comment type="similarity">
    <text evidence="8">Belongs to the ATPase delta chain family.</text>
</comment>
<evidence type="ECO:0000256" key="8">
    <source>
        <dbReference type="HAMAP-Rule" id="MF_01416"/>
    </source>
</evidence>
<dbReference type="InterPro" id="IPR000711">
    <property type="entry name" value="ATPase_OSCP/dsu"/>
</dbReference>
<name>A0A0V9UE95_9NOCA</name>
<dbReference type="PRINTS" id="PR00125">
    <property type="entry name" value="ATPASEDELTA"/>
</dbReference>
<evidence type="ECO:0000256" key="1">
    <source>
        <dbReference type="ARBA" id="ARBA00004370"/>
    </source>
</evidence>
<keyword evidence="8" id="KW-1003">Cell membrane</keyword>
<evidence type="ECO:0000313" key="10">
    <source>
        <dbReference type="Proteomes" id="UP000053060"/>
    </source>
</evidence>
<keyword evidence="3 8" id="KW-0375">Hydrogen ion transport</keyword>
<dbReference type="NCBIfam" id="NF009967">
    <property type="entry name" value="PRK13430.1"/>
    <property type="match status" value="1"/>
</dbReference>
<dbReference type="Proteomes" id="UP000053060">
    <property type="component" value="Unassembled WGS sequence"/>
</dbReference>
<evidence type="ECO:0000256" key="2">
    <source>
        <dbReference type="ARBA" id="ARBA00022448"/>
    </source>
</evidence>
<dbReference type="GO" id="GO:0016787">
    <property type="term" value="F:hydrolase activity"/>
    <property type="evidence" value="ECO:0007669"/>
    <property type="project" value="UniProtKB-KW"/>
</dbReference>
<dbReference type="GO" id="GO:0005886">
    <property type="term" value="C:plasma membrane"/>
    <property type="evidence" value="ECO:0007669"/>
    <property type="project" value="UniProtKB-SubCell"/>
</dbReference>
<evidence type="ECO:0000313" key="9">
    <source>
        <dbReference type="EMBL" id="KSZ56259.1"/>
    </source>
</evidence>
<dbReference type="GO" id="GO:0046933">
    <property type="term" value="F:proton-transporting ATP synthase activity, rotational mechanism"/>
    <property type="evidence" value="ECO:0007669"/>
    <property type="project" value="UniProtKB-UniRule"/>
</dbReference>
<keyword evidence="7 8" id="KW-0066">ATP synthesis</keyword>
<dbReference type="InterPro" id="IPR026015">
    <property type="entry name" value="ATP_synth_OSCP/delta_N_sf"/>
</dbReference>
<keyword evidence="5 8" id="KW-0472">Membrane</keyword>
<evidence type="ECO:0000256" key="5">
    <source>
        <dbReference type="ARBA" id="ARBA00023136"/>
    </source>
</evidence>
<comment type="caution">
    <text evidence="9">The sequence shown here is derived from an EMBL/GenBank/DDBJ whole genome shotgun (WGS) entry which is preliminary data.</text>
</comment>
<dbReference type="PATRIC" id="fig|1441730.3.peg.5122"/>
<dbReference type="InterPro" id="IPR020781">
    <property type="entry name" value="ATPase_OSCP/d_CS"/>
</dbReference>
<evidence type="ECO:0000256" key="3">
    <source>
        <dbReference type="ARBA" id="ARBA00022781"/>
    </source>
</evidence>
<gene>
    <name evidence="8" type="primary">atpH</name>
    <name evidence="9" type="ORF">Z045_24385</name>
</gene>
<comment type="subcellular location">
    <subcellularLocation>
        <location evidence="8">Cell membrane</location>
        <topology evidence="8">Peripheral membrane protein</topology>
    </subcellularLocation>
    <subcellularLocation>
        <location evidence="1">Membrane</location>
    </subcellularLocation>
</comment>
<sequence length="271" mass="28218">MYAASREALAHTRSALQSALGSGAATAAAAQAGSELFSVVEALDSQRALRTALADASAPAAVRERLAEQVFGGKVSAQTLATVKAAAGQDWSAQSDLTGSLVQLGREALLKAAADQDQLDTVEDELFRLGRIVAGDPELEQTLSDRSTPASAKRDLLTRLLYGKVTAVTEALAVHAVGRLSTSPAETFDELSALAAAQRDRAVAHVRSAAPLDAKQEERLTATLTRIYGKPVTVHVEVDPELLSGLVVRVGDEVIDGSAAGRLAAVRKSLT</sequence>
<dbReference type="SUPFAM" id="SSF47928">
    <property type="entry name" value="N-terminal domain of the delta subunit of the F1F0-ATP synthase"/>
    <property type="match status" value="1"/>
</dbReference>
<keyword evidence="6 8" id="KW-0139">CF(1)</keyword>
<dbReference type="Gene3D" id="1.10.520.20">
    <property type="entry name" value="N-terminal domain of the delta subunit of the F1F0-ATP synthase"/>
    <property type="match status" value="1"/>
</dbReference>
<protein>
    <recommendedName>
        <fullName evidence="8">ATP synthase subunit delta</fullName>
    </recommendedName>
    <alternativeName>
        <fullName evidence="8">ATP synthase F(1) sector subunit delta</fullName>
    </alternativeName>
    <alternativeName>
        <fullName evidence="8">F-type ATPase subunit delta</fullName>
        <shortName evidence="8">F-ATPase subunit delta</shortName>
    </alternativeName>
</protein>
<dbReference type="AlphaFoldDB" id="A0A0V9UE95"/>
<keyword evidence="2 8" id="KW-0813">Transport</keyword>
<evidence type="ECO:0000256" key="6">
    <source>
        <dbReference type="ARBA" id="ARBA00023196"/>
    </source>
</evidence>
<dbReference type="NCBIfam" id="TIGR01145">
    <property type="entry name" value="ATP_synt_delta"/>
    <property type="match status" value="1"/>
</dbReference>
<comment type="function">
    <text evidence="8">F(1)F(0) ATP synthase produces ATP from ADP in the presence of a proton or sodium gradient. F-type ATPases consist of two structural domains, F(1) containing the extramembraneous catalytic core and F(0) containing the membrane proton channel, linked together by a central stalk and a peripheral stalk. During catalysis, ATP synthesis in the catalytic domain of F(1) is coupled via a rotary mechanism of the central stalk subunits to proton translocation.</text>
</comment>
<keyword evidence="9" id="KW-0378">Hydrolase</keyword>
<keyword evidence="4 8" id="KW-0406">Ion transport</keyword>
<dbReference type="PANTHER" id="PTHR11910">
    <property type="entry name" value="ATP SYNTHASE DELTA CHAIN"/>
    <property type="match status" value="1"/>
</dbReference>
<dbReference type="EMBL" id="AZXY01000019">
    <property type="protein sequence ID" value="KSZ56259.1"/>
    <property type="molecule type" value="Genomic_DNA"/>
</dbReference>
<evidence type="ECO:0000256" key="7">
    <source>
        <dbReference type="ARBA" id="ARBA00023310"/>
    </source>
</evidence>
<dbReference type="GeneID" id="86865352"/>
<reference evidence="10" key="1">
    <citation type="submission" date="2015-01" db="EMBL/GenBank/DDBJ databases">
        <title>Draft genome sequence of Rhodococcus pyridinivorans strain KG-16, a hydrocarbon-degrading bacterium.</title>
        <authorList>
            <person name="Aggarwal R.K."/>
            <person name="Dawar C."/>
        </authorList>
    </citation>
    <scope>NUCLEOTIDE SEQUENCE [LARGE SCALE GENOMIC DNA]</scope>
    <source>
        <strain evidence="10">KG-16</strain>
    </source>
</reference>
<organism evidence="9 10">
    <name type="scientific">Rhodococcus pyridinivorans KG-16</name>
    <dbReference type="NCBI Taxonomy" id="1441730"/>
    <lineage>
        <taxon>Bacteria</taxon>
        <taxon>Bacillati</taxon>
        <taxon>Actinomycetota</taxon>
        <taxon>Actinomycetes</taxon>
        <taxon>Mycobacteriales</taxon>
        <taxon>Nocardiaceae</taxon>
        <taxon>Rhodococcus</taxon>
    </lineage>
</organism>
<comment type="function">
    <text evidence="8">This protein is part of the stalk that links CF(0) to CF(1). It either transmits conformational changes from CF(0) to CF(1) or is implicated in proton conduction.</text>
</comment>
<proteinExistence type="inferred from homology"/>
<dbReference type="Pfam" id="PF00213">
    <property type="entry name" value="OSCP"/>
    <property type="match status" value="1"/>
</dbReference>
<dbReference type="PROSITE" id="PS00389">
    <property type="entry name" value="ATPASE_DELTA"/>
    <property type="match status" value="1"/>
</dbReference>
<dbReference type="GO" id="GO:0045259">
    <property type="term" value="C:proton-transporting ATP synthase complex"/>
    <property type="evidence" value="ECO:0007669"/>
    <property type="project" value="UniProtKB-KW"/>
</dbReference>
<dbReference type="RefSeq" id="WP_059383730.1">
    <property type="nucleotide sequence ID" value="NZ_AZXY01000019.1"/>
</dbReference>